<dbReference type="EMBL" id="NHTK01000212">
    <property type="protein sequence ID" value="PPR07966.1"/>
    <property type="molecule type" value="Genomic_DNA"/>
</dbReference>
<reference evidence="2 3" key="1">
    <citation type="journal article" date="2018" name="Evol. Lett.">
        <title>Horizontal gene cluster transfer increased hallucinogenic mushroom diversity.</title>
        <authorList>
            <person name="Reynolds H.T."/>
            <person name="Vijayakumar V."/>
            <person name="Gluck-Thaler E."/>
            <person name="Korotkin H.B."/>
            <person name="Matheny P.B."/>
            <person name="Slot J.C."/>
        </authorList>
    </citation>
    <scope>NUCLEOTIDE SEQUENCE [LARGE SCALE GENOMIC DNA]</scope>
    <source>
        <strain evidence="2 3">2629</strain>
    </source>
</reference>
<proteinExistence type="predicted"/>
<feature type="region of interest" description="Disordered" evidence="1">
    <location>
        <begin position="1"/>
        <end position="20"/>
    </location>
</feature>
<feature type="region of interest" description="Disordered" evidence="1">
    <location>
        <begin position="265"/>
        <end position="372"/>
    </location>
</feature>
<feature type="region of interest" description="Disordered" evidence="1">
    <location>
        <begin position="606"/>
        <end position="632"/>
    </location>
</feature>
<organism evidence="2 3">
    <name type="scientific">Panaeolus cyanescens</name>
    <dbReference type="NCBI Taxonomy" id="181874"/>
    <lineage>
        <taxon>Eukaryota</taxon>
        <taxon>Fungi</taxon>
        <taxon>Dikarya</taxon>
        <taxon>Basidiomycota</taxon>
        <taxon>Agaricomycotina</taxon>
        <taxon>Agaricomycetes</taxon>
        <taxon>Agaricomycetidae</taxon>
        <taxon>Agaricales</taxon>
        <taxon>Agaricineae</taxon>
        <taxon>Galeropsidaceae</taxon>
        <taxon>Panaeolus</taxon>
    </lineage>
</organism>
<evidence type="ECO:0000256" key="1">
    <source>
        <dbReference type="SAM" id="MobiDB-lite"/>
    </source>
</evidence>
<dbReference type="AlphaFoldDB" id="A0A409YY62"/>
<dbReference type="Proteomes" id="UP000284842">
    <property type="component" value="Unassembled WGS sequence"/>
</dbReference>
<feature type="compositionally biased region" description="Polar residues" evidence="1">
    <location>
        <begin position="354"/>
        <end position="366"/>
    </location>
</feature>
<dbReference type="InParanoid" id="A0A409YY62"/>
<evidence type="ECO:0000313" key="2">
    <source>
        <dbReference type="EMBL" id="PPR07966.1"/>
    </source>
</evidence>
<comment type="caution">
    <text evidence="2">The sequence shown here is derived from an EMBL/GenBank/DDBJ whole genome shotgun (WGS) entry which is preliminary data.</text>
</comment>
<dbReference type="STRING" id="181874.A0A409YY62"/>
<protein>
    <submittedName>
        <fullName evidence="2">Uncharacterized protein</fullName>
    </submittedName>
</protein>
<dbReference type="OrthoDB" id="3363836at2759"/>
<gene>
    <name evidence="2" type="ORF">CVT24_002645</name>
</gene>
<evidence type="ECO:0000313" key="3">
    <source>
        <dbReference type="Proteomes" id="UP000284842"/>
    </source>
</evidence>
<feature type="compositionally biased region" description="Basic residues" evidence="1">
    <location>
        <begin position="1"/>
        <end position="14"/>
    </location>
</feature>
<feature type="compositionally biased region" description="Polar residues" evidence="1">
    <location>
        <begin position="606"/>
        <end position="630"/>
    </location>
</feature>
<dbReference type="Pfam" id="PF14610">
    <property type="entry name" value="Psg1"/>
    <property type="match status" value="1"/>
</dbReference>
<sequence>MGFGHMHGKHKGHKRALDNNVLQKRADCPNNNPYITPAMNAIVDSLQPLIITWNPVCYTDEPTLIIMLSAPDEEEPRLHAYTNIPSSSGNYTAEIKPRWWNSKPSQKLQITILTDETSLFQPQFVAGPVFTATYAPPADGSIPDAADTTKTGDTVTTVGAVSTSNQGITPGGKAAAVLVPLIFIGLAIAAYIKWKRTKQQQKSKKWTEKVDQRMSTISVDWKSVSAAGANAAIRNSMAVGMRGSRTSSAFAFGAIRPSSTFAVEDKDSAMSEKTPGVRTTTGVGLRNPGAARGGVNSTSERVSRVSFAPDTRVSRVSFADSRPSGESRRTRAYHSAYVPPVPALPDRQDEDAASSDNGSGAMSPRQTEGAMALTPEAIRARIHNAREKEDARKDSMDEVMPALSMMRTGNDPTSPDDFLFHHTDAAPAPPPPAYIHPHHGSTASPLQSPVVNTMPMDPVPASVMSPDEMLRAYAERKKSMGPMSPIRTESPVLPVVGVAGSVMSPDEMLRAYAERKKNGGGHATTTSAGGSGMRVLYNASTGQVAQPATTTTTGEYEGGAYAVESTYSTGSAAYDYDSSMDYNAAYNDAYAAVGLGYPSPMPTGSTGTHATTMSLGGTTPVSPKNASNPFLPSGPVEATPYPFGHHPNASIGVGSYGGAQYTIGDDDDEGVSGGMAGRGAYRAK</sequence>
<dbReference type="InterPro" id="IPR028000">
    <property type="entry name" value="Pma1"/>
</dbReference>
<name>A0A409YY62_9AGAR</name>
<accession>A0A409YY62</accession>
<keyword evidence="3" id="KW-1185">Reference proteome</keyword>